<evidence type="ECO:0000256" key="4">
    <source>
        <dbReference type="ARBA" id="ARBA00023098"/>
    </source>
</evidence>
<sequence>MGLFNSAKSYLVSTAKRAATLGRYHDNGLDDDGLDDDVKSPEEAGPESDENQHDASDRFPVIHEWSEGYPTTTFIDDASGLLTTSTADAGKVPESMTLYDIYRERAERLGNEPMYHFKSNGEWVMRTADEMLQDIRAAAKGLLHAGLKKGDAVAFMCHTSYQWNVVDAAVVSIGGVVATVYDTDSAEQIRYIVNNSDATSLIVETRDMREKADGAIDDCPSLKRISCLENGALEELQAYGKVVSDEELDARIASISSKDLCSVVYTSGSTAAPKGVEMTHEHYCTLAHNLREYIPDLLQDPKGSVLLFLPQAHSFARAINYACAYSSIQIYIAEGIKSLIADLQVARPTVMIGVPRVFEKVYNAASQKAGHGMKGMVFASAVVAAQDYMAEVSEKGKAGHLVAAKRQAFDTLVYSSLRQALGGRAKWIVSGGAPLDPSLLSFFRGAKVPVYEGYGLTETTAPCAFSPLGTPFHEGSVGIAFPGFSLRISQDGEIQIKGTSVFAKYHKNDKATAESFTEDGWYATGDLGRLSEDGFLFITGRKKDLIITAGGKNVSPGPIEEVIQRSEIVENALVLEDKRPFISALITLDAETLGPWLESKGLHPMTPREAANNAIVRAEIQQYVDEANEGVSRAESVRKFIILPESFTQDNGLLTASMKVIRPKVIARYASLLNTQMYVPRR</sequence>
<protein>
    <recommendedName>
        <fullName evidence="5">Acyl-CoA synthetase</fullName>
    </recommendedName>
</protein>
<keyword evidence="4" id="KW-0443">Lipid metabolism</keyword>
<dbReference type="Pfam" id="PF00501">
    <property type="entry name" value="AMP-binding"/>
    <property type="match status" value="1"/>
</dbReference>
<evidence type="ECO:0000256" key="2">
    <source>
        <dbReference type="ARBA" id="ARBA00022598"/>
    </source>
</evidence>
<reference evidence="8" key="1">
    <citation type="submission" date="2023-07" db="EMBL/GenBank/DDBJ databases">
        <title>Bifidobacterium aquikefiriaerophilum sp. nov. and Bifidobacterium eccum sp. nov., isolated from water kefir.</title>
        <authorList>
            <person name="Breselge S."/>
            <person name="Bellassi P."/>
            <person name="Barcenilla C."/>
            <person name="Alvarez-Ordonez A."/>
            <person name="Morelli L."/>
            <person name="Cotter P.D."/>
        </authorList>
    </citation>
    <scope>NUCLEOTIDE SEQUENCE</scope>
    <source>
        <strain evidence="8">WK041_4_12</strain>
    </source>
</reference>
<dbReference type="KEGG" id="baqk:QN215_04865"/>
<organism evidence="8">
    <name type="scientific">Bifidobacterium aquikefiricola</name>
    <dbReference type="NCBI Taxonomy" id="3059038"/>
    <lineage>
        <taxon>Bacteria</taxon>
        <taxon>Bacillati</taxon>
        <taxon>Actinomycetota</taxon>
        <taxon>Actinomycetes</taxon>
        <taxon>Bifidobacteriales</taxon>
        <taxon>Bifidobacteriaceae</taxon>
        <taxon>Bifidobacterium</taxon>
    </lineage>
</organism>
<dbReference type="RefSeq" id="WP_369344967.1">
    <property type="nucleotide sequence ID" value="NZ_CP129674.1"/>
</dbReference>
<dbReference type="CDD" id="cd05907">
    <property type="entry name" value="VL_LC_FACS_like"/>
    <property type="match status" value="1"/>
</dbReference>
<evidence type="ECO:0000259" key="7">
    <source>
        <dbReference type="Pfam" id="PF00501"/>
    </source>
</evidence>
<dbReference type="Pfam" id="PF23562">
    <property type="entry name" value="AMP-binding_C_3"/>
    <property type="match status" value="1"/>
</dbReference>
<name>A0AB39U9H1_9BIFI</name>
<evidence type="ECO:0000256" key="3">
    <source>
        <dbReference type="ARBA" id="ARBA00022832"/>
    </source>
</evidence>
<comment type="similarity">
    <text evidence="1">Belongs to the ATP-dependent AMP-binding enzyme family.</text>
</comment>
<keyword evidence="3" id="KW-0276">Fatty acid metabolism</keyword>
<evidence type="ECO:0000256" key="6">
    <source>
        <dbReference type="SAM" id="MobiDB-lite"/>
    </source>
</evidence>
<accession>A0AB39U9H1</accession>
<dbReference type="GO" id="GO:0016020">
    <property type="term" value="C:membrane"/>
    <property type="evidence" value="ECO:0007669"/>
    <property type="project" value="TreeGrafter"/>
</dbReference>
<gene>
    <name evidence="8" type="ORF">QN215_04865</name>
</gene>
<feature type="region of interest" description="Disordered" evidence="6">
    <location>
        <begin position="22"/>
        <end position="57"/>
    </location>
</feature>
<dbReference type="SUPFAM" id="SSF56801">
    <property type="entry name" value="Acetyl-CoA synthetase-like"/>
    <property type="match status" value="1"/>
</dbReference>
<dbReference type="AlphaFoldDB" id="A0AB39U9H1"/>
<evidence type="ECO:0000256" key="1">
    <source>
        <dbReference type="ARBA" id="ARBA00006432"/>
    </source>
</evidence>
<keyword evidence="2" id="KW-0436">Ligase</keyword>
<evidence type="ECO:0000256" key="5">
    <source>
        <dbReference type="ARBA" id="ARBA00032875"/>
    </source>
</evidence>
<dbReference type="EMBL" id="CP129674">
    <property type="protein sequence ID" value="XDS45431.1"/>
    <property type="molecule type" value="Genomic_DNA"/>
</dbReference>
<dbReference type="Gene3D" id="3.40.50.12780">
    <property type="entry name" value="N-terminal domain of ligase-like"/>
    <property type="match status" value="1"/>
</dbReference>
<dbReference type="GO" id="GO:0004467">
    <property type="term" value="F:long-chain fatty acid-CoA ligase activity"/>
    <property type="evidence" value="ECO:0007669"/>
    <property type="project" value="TreeGrafter"/>
</dbReference>
<feature type="domain" description="AMP-dependent synthetase/ligase" evidence="7">
    <location>
        <begin position="103"/>
        <end position="505"/>
    </location>
</feature>
<proteinExistence type="inferred from homology"/>
<dbReference type="PANTHER" id="PTHR43272">
    <property type="entry name" value="LONG-CHAIN-FATTY-ACID--COA LIGASE"/>
    <property type="match status" value="1"/>
</dbReference>
<dbReference type="PANTHER" id="PTHR43272:SF32">
    <property type="entry name" value="AMP-DEPENDENT SYNTHETASE_LIGASE DOMAIN-CONTAINING PROTEIN"/>
    <property type="match status" value="1"/>
</dbReference>
<dbReference type="InterPro" id="IPR042099">
    <property type="entry name" value="ANL_N_sf"/>
</dbReference>
<evidence type="ECO:0000313" key="8">
    <source>
        <dbReference type="EMBL" id="XDS45431.1"/>
    </source>
</evidence>
<dbReference type="InterPro" id="IPR000873">
    <property type="entry name" value="AMP-dep_synth/lig_dom"/>
</dbReference>